<name>A0A1T4K3R9_9HYPH</name>
<reference evidence="8" key="1">
    <citation type="submission" date="2017-02" db="EMBL/GenBank/DDBJ databases">
        <authorList>
            <person name="Varghese N."/>
            <person name="Submissions S."/>
        </authorList>
    </citation>
    <scope>NUCLEOTIDE SEQUENCE [LARGE SCALE GENOMIC DNA]</scope>
    <source>
        <strain evidence="8">ATCC 27094</strain>
    </source>
</reference>
<dbReference type="InterPro" id="IPR001123">
    <property type="entry name" value="LeuE-type"/>
</dbReference>
<dbReference type="OrthoDB" id="9812084at2"/>
<keyword evidence="3 6" id="KW-0812">Transmembrane</keyword>
<evidence type="ECO:0000256" key="4">
    <source>
        <dbReference type="ARBA" id="ARBA00022989"/>
    </source>
</evidence>
<evidence type="ECO:0000313" key="7">
    <source>
        <dbReference type="EMBL" id="SJZ37074.1"/>
    </source>
</evidence>
<dbReference type="PANTHER" id="PTHR30086">
    <property type="entry name" value="ARGININE EXPORTER PROTEIN ARGO"/>
    <property type="match status" value="1"/>
</dbReference>
<feature type="transmembrane region" description="Helical" evidence="6">
    <location>
        <begin position="43"/>
        <end position="65"/>
    </location>
</feature>
<dbReference type="EMBL" id="FUWJ01000001">
    <property type="protein sequence ID" value="SJZ37074.1"/>
    <property type="molecule type" value="Genomic_DNA"/>
</dbReference>
<protein>
    <submittedName>
        <fullName evidence="7">Threonine/homoserine/homoserine lactone efflux protein</fullName>
    </submittedName>
</protein>
<keyword evidence="4 6" id="KW-1133">Transmembrane helix</keyword>
<evidence type="ECO:0000256" key="3">
    <source>
        <dbReference type="ARBA" id="ARBA00022692"/>
    </source>
</evidence>
<dbReference type="PANTHER" id="PTHR30086:SF20">
    <property type="entry name" value="ARGININE EXPORTER PROTEIN ARGO-RELATED"/>
    <property type="match status" value="1"/>
</dbReference>
<dbReference type="STRING" id="225324.SAMN02745126_00689"/>
<dbReference type="GO" id="GO:0015171">
    <property type="term" value="F:amino acid transmembrane transporter activity"/>
    <property type="evidence" value="ECO:0007669"/>
    <property type="project" value="TreeGrafter"/>
</dbReference>
<dbReference type="Proteomes" id="UP000190092">
    <property type="component" value="Unassembled WGS sequence"/>
</dbReference>
<keyword evidence="8" id="KW-1185">Reference proteome</keyword>
<dbReference type="GO" id="GO:0033228">
    <property type="term" value="P:cysteine export across plasma membrane"/>
    <property type="evidence" value="ECO:0007669"/>
    <property type="project" value="TreeGrafter"/>
</dbReference>
<proteinExistence type="predicted"/>
<sequence>MEGLSGFLLAAVALAGSPGPATLSLAAASAAFGAHQTRGYLVGIVLGMVAVMAITAGGLVGLLLALPGMTSVVTVAAAIYFLWLAYRIASAPPLVEGSSPGRPPTFLGGLGLSLINPKGYAAMAALFSSFVLVRERLAVDVGLKIAVLTIVITAVNVLWLLSGTALTRFFREPRSNRIVNILFALLLLASVAVAML</sequence>
<evidence type="ECO:0000256" key="2">
    <source>
        <dbReference type="ARBA" id="ARBA00022475"/>
    </source>
</evidence>
<keyword evidence="5 6" id="KW-0472">Membrane</keyword>
<gene>
    <name evidence="7" type="ORF">SAMN02745126_00689</name>
</gene>
<accession>A0A1T4K3R9</accession>
<comment type="subcellular location">
    <subcellularLocation>
        <location evidence="1">Cell membrane</location>
        <topology evidence="1">Multi-pass membrane protein</topology>
    </subcellularLocation>
</comment>
<keyword evidence="2" id="KW-1003">Cell membrane</keyword>
<evidence type="ECO:0000256" key="5">
    <source>
        <dbReference type="ARBA" id="ARBA00023136"/>
    </source>
</evidence>
<feature type="transmembrane region" description="Helical" evidence="6">
    <location>
        <begin position="178"/>
        <end position="195"/>
    </location>
</feature>
<feature type="transmembrane region" description="Helical" evidence="6">
    <location>
        <begin position="145"/>
        <end position="166"/>
    </location>
</feature>
<feature type="transmembrane region" description="Helical" evidence="6">
    <location>
        <begin position="72"/>
        <end position="89"/>
    </location>
</feature>
<dbReference type="Pfam" id="PF01810">
    <property type="entry name" value="LysE"/>
    <property type="match status" value="1"/>
</dbReference>
<dbReference type="GO" id="GO:0005886">
    <property type="term" value="C:plasma membrane"/>
    <property type="evidence" value="ECO:0007669"/>
    <property type="project" value="UniProtKB-SubCell"/>
</dbReference>
<evidence type="ECO:0000256" key="1">
    <source>
        <dbReference type="ARBA" id="ARBA00004651"/>
    </source>
</evidence>
<dbReference type="RefSeq" id="WP_085932396.1">
    <property type="nucleotide sequence ID" value="NZ_FUWJ01000001.1"/>
</dbReference>
<organism evidence="7 8">
    <name type="scientific">Enhydrobacter aerosaccus</name>
    <dbReference type="NCBI Taxonomy" id="225324"/>
    <lineage>
        <taxon>Bacteria</taxon>
        <taxon>Pseudomonadati</taxon>
        <taxon>Pseudomonadota</taxon>
        <taxon>Alphaproteobacteria</taxon>
        <taxon>Hyphomicrobiales</taxon>
        <taxon>Enhydrobacter</taxon>
    </lineage>
</organism>
<evidence type="ECO:0000313" key="8">
    <source>
        <dbReference type="Proteomes" id="UP000190092"/>
    </source>
</evidence>
<dbReference type="AlphaFoldDB" id="A0A1T4K3R9"/>
<evidence type="ECO:0000256" key="6">
    <source>
        <dbReference type="SAM" id="Phobius"/>
    </source>
</evidence>
<feature type="transmembrane region" description="Helical" evidence="6">
    <location>
        <begin position="109"/>
        <end position="133"/>
    </location>
</feature>